<comment type="similarity">
    <text evidence="2 11">Belongs to the ATG22 family.</text>
</comment>
<evidence type="ECO:0000256" key="5">
    <source>
        <dbReference type="ARBA" id="ARBA00022692"/>
    </source>
</evidence>
<comment type="caution">
    <text evidence="13">The sequence shown here is derived from an EMBL/GenBank/DDBJ whole genome shotgun (WGS) entry which is preliminary data.</text>
</comment>
<keyword evidence="4 11" id="KW-0926">Vacuole</keyword>
<dbReference type="PANTHER" id="PTHR23519:SF4">
    <property type="entry name" value="AUTOPHAGY-RELATED PROTEIN"/>
    <property type="match status" value="1"/>
</dbReference>
<feature type="transmembrane region" description="Helical" evidence="11">
    <location>
        <begin position="464"/>
        <end position="486"/>
    </location>
</feature>
<dbReference type="AlphaFoldDB" id="A0A9W4P1J9"/>
<feature type="transmembrane region" description="Helical" evidence="11">
    <location>
        <begin position="122"/>
        <end position="144"/>
    </location>
</feature>
<keyword evidence="9 11" id="KW-0472">Membrane</keyword>
<comment type="function">
    <text evidence="10 11">Vacuolar effluxer which mediate the efflux of amino acids resulting from autophagic degradation. The release of autophagic amino acids allows the maintenance of protein synthesis and viability during nitrogen starvation.</text>
</comment>
<feature type="transmembrane region" description="Helical" evidence="11">
    <location>
        <begin position="187"/>
        <end position="210"/>
    </location>
</feature>
<comment type="subcellular location">
    <subcellularLocation>
        <location evidence="1 11">Vacuole membrane</location>
        <topology evidence="1 11">Multi-pass membrane protein</topology>
    </subcellularLocation>
</comment>
<dbReference type="PANTHER" id="PTHR23519">
    <property type="entry name" value="AUTOPHAGY-RELATED PROTEIN 22"/>
    <property type="match status" value="1"/>
</dbReference>
<keyword evidence="5 11" id="KW-0812">Transmembrane</keyword>
<evidence type="ECO:0000256" key="3">
    <source>
        <dbReference type="ARBA" id="ARBA00022448"/>
    </source>
</evidence>
<keyword evidence="14" id="KW-1185">Reference proteome</keyword>
<feature type="transmembrane region" description="Helical" evidence="11">
    <location>
        <begin position="336"/>
        <end position="363"/>
    </location>
</feature>
<accession>A0A9W4P1J9</accession>
<evidence type="ECO:0000256" key="10">
    <source>
        <dbReference type="ARBA" id="ARBA00024801"/>
    </source>
</evidence>
<dbReference type="GO" id="GO:0006914">
    <property type="term" value="P:autophagy"/>
    <property type="evidence" value="ECO:0007669"/>
    <property type="project" value="UniProtKB-KW"/>
</dbReference>
<feature type="transmembrane region" description="Helical" evidence="11">
    <location>
        <begin position="433"/>
        <end position="452"/>
    </location>
</feature>
<proteinExistence type="inferred from homology"/>
<dbReference type="Pfam" id="PF11700">
    <property type="entry name" value="ATG22"/>
    <property type="match status" value="2"/>
</dbReference>
<evidence type="ECO:0000256" key="8">
    <source>
        <dbReference type="ARBA" id="ARBA00023006"/>
    </source>
</evidence>
<keyword evidence="7 11" id="KW-1133">Transmembrane helix</keyword>
<keyword evidence="8 11" id="KW-0072">Autophagy</keyword>
<evidence type="ECO:0000256" key="11">
    <source>
        <dbReference type="RuleBase" id="RU363073"/>
    </source>
</evidence>
<feature type="transmembrane region" description="Helical" evidence="11">
    <location>
        <begin position="400"/>
        <end position="421"/>
    </location>
</feature>
<dbReference type="InterPro" id="IPR050495">
    <property type="entry name" value="ATG22/LtaA_families"/>
</dbReference>
<dbReference type="Gene3D" id="1.20.1250.20">
    <property type="entry name" value="MFS general substrate transporter like domains"/>
    <property type="match status" value="1"/>
</dbReference>
<gene>
    <name evidence="13" type="ORF">PEGY_LOCUS1356</name>
</gene>
<feature type="region of interest" description="Disordered" evidence="12">
    <location>
        <begin position="575"/>
        <end position="606"/>
    </location>
</feature>
<evidence type="ECO:0000313" key="14">
    <source>
        <dbReference type="Proteomes" id="UP001154252"/>
    </source>
</evidence>
<evidence type="ECO:0000256" key="2">
    <source>
        <dbReference type="ARBA" id="ARBA00006978"/>
    </source>
</evidence>
<feature type="compositionally biased region" description="Basic and acidic residues" evidence="12">
    <location>
        <begin position="579"/>
        <end position="591"/>
    </location>
</feature>
<sequence>MAEIHESDETDTVKLTTSRPHPTLEEYERLFGVDEDAYEQPTTTRKELWSYYLYYNGDNGVGPGSYSQALYVQWKHWNSPTNPRSFQWALNGAGHQPGSNPPKACTDSSACVVPWAGGTRSVSSVVLIANGLCFTFMTVIFVWLGSAADYGTFGRWLLLALTVVCWALQYGMMSIRHPSQWPAAMGLYVVAYVAYGATLVFYAAVFPRLARYTRHVRKAREGDLREGKIDQEEYDTIESLERNHISNISTAHSNIGYLLTLVLNLSVLLPLQNNSFSNNLALCLTNSYWVVLGIWWFIFQQRRPGPKIPKGSSYTTIGFKQIWLAIREIRSLPQTFLYFFAYFLLADGLNTTGGFFLTCFLQMRLVTPMKTRESTNMDGSIGTLVSIIQNDSVSFSFLQITYLGITQAACSITSTFGFWYIQRYFKFKTKTMFLFTNFFSVLIPFWGMLGLWTNRIGYHNRWEFYFYNVIFGLFQAPYYAYAQTMISELMPRGYDNMFFALFGITNRASSIIGPNVIQAIINNTHNSWMGFPFLFAICSAAMVTICFVDIKKGREDCREFIEQRKIDRVVAESGLDPNDITKGKQPVHNEDVPEVQNEHAGTLVTD</sequence>
<reference evidence="13" key="1">
    <citation type="submission" date="2021-07" db="EMBL/GenBank/DDBJ databases">
        <authorList>
            <person name="Branca A.L. A."/>
        </authorList>
    </citation>
    <scope>NUCLEOTIDE SEQUENCE</scope>
</reference>
<dbReference type="CDD" id="cd17483">
    <property type="entry name" value="MFS_Atg22_like"/>
    <property type="match status" value="1"/>
</dbReference>
<dbReference type="GO" id="GO:0032974">
    <property type="term" value="P:amino acid transmembrane export from vacuole"/>
    <property type="evidence" value="ECO:0007669"/>
    <property type="project" value="InterPro"/>
</dbReference>
<name>A0A9W4P1J9_9EURO</name>
<evidence type="ECO:0000256" key="6">
    <source>
        <dbReference type="ARBA" id="ARBA00022970"/>
    </source>
</evidence>
<dbReference type="EMBL" id="CAJVRC010000839">
    <property type="protein sequence ID" value="CAG8888109.1"/>
    <property type="molecule type" value="Genomic_DNA"/>
</dbReference>
<dbReference type="Proteomes" id="UP001154252">
    <property type="component" value="Unassembled WGS sequence"/>
</dbReference>
<keyword evidence="3 11" id="KW-0813">Transport</keyword>
<comment type="caution">
    <text evidence="11">Lacks conserved residue(s) required for the propagation of feature annotation.</text>
</comment>
<dbReference type="InterPro" id="IPR024671">
    <property type="entry name" value="Atg22-like"/>
</dbReference>
<dbReference type="InterPro" id="IPR036259">
    <property type="entry name" value="MFS_trans_sf"/>
</dbReference>
<evidence type="ECO:0000313" key="13">
    <source>
        <dbReference type="EMBL" id="CAG8888109.1"/>
    </source>
</evidence>
<dbReference type="SUPFAM" id="SSF103473">
    <property type="entry name" value="MFS general substrate transporter"/>
    <property type="match status" value="1"/>
</dbReference>
<evidence type="ECO:0000256" key="9">
    <source>
        <dbReference type="ARBA" id="ARBA00023136"/>
    </source>
</evidence>
<evidence type="ECO:0000256" key="12">
    <source>
        <dbReference type="SAM" id="MobiDB-lite"/>
    </source>
</evidence>
<feature type="transmembrane region" description="Helical" evidence="11">
    <location>
        <begin position="156"/>
        <end position="175"/>
    </location>
</feature>
<keyword evidence="6 11" id="KW-0029">Amino-acid transport</keyword>
<feature type="transmembrane region" description="Helical" evidence="11">
    <location>
        <begin position="279"/>
        <end position="299"/>
    </location>
</feature>
<evidence type="ECO:0000256" key="1">
    <source>
        <dbReference type="ARBA" id="ARBA00004128"/>
    </source>
</evidence>
<dbReference type="GO" id="GO:0005774">
    <property type="term" value="C:vacuolar membrane"/>
    <property type="evidence" value="ECO:0007669"/>
    <property type="project" value="UniProtKB-SubCell"/>
</dbReference>
<protein>
    <recommendedName>
        <fullName evidence="11">Autophagy-related protein</fullName>
    </recommendedName>
</protein>
<evidence type="ECO:0000256" key="7">
    <source>
        <dbReference type="ARBA" id="ARBA00022989"/>
    </source>
</evidence>
<organism evidence="13 14">
    <name type="scientific">Penicillium egyptiacum</name>
    <dbReference type="NCBI Taxonomy" id="1303716"/>
    <lineage>
        <taxon>Eukaryota</taxon>
        <taxon>Fungi</taxon>
        <taxon>Dikarya</taxon>
        <taxon>Ascomycota</taxon>
        <taxon>Pezizomycotina</taxon>
        <taxon>Eurotiomycetes</taxon>
        <taxon>Eurotiomycetidae</taxon>
        <taxon>Eurotiales</taxon>
        <taxon>Aspergillaceae</taxon>
        <taxon>Penicillium</taxon>
    </lineage>
</organism>
<evidence type="ECO:0000256" key="4">
    <source>
        <dbReference type="ARBA" id="ARBA00022554"/>
    </source>
</evidence>
<dbReference type="OrthoDB" id="42657at2759"/>
<feature type="transmembrane region" description="Helical" evidence="11">
    <location>
        <begin position="527"/>
        <end position="548"/>
    </location>
</feature>
<dbReference type="InterPro" id="IPR044738">
    <property type="entry name" value="Atg22"/>
</dbReference>